<evidence type="ECO:0000256" key="2">
    <source>
        <dbReference type="ARBA" id="ARBA00011322"/>
    </source>
</evidence>
<evidence type="ECO:0000259" key="4">
    <source>
        <dbReference type="Pfam" id="PF13476"/>
    </source>
</evidence>
<organism evidence="5 6">
    <name type="scientific">Anaerocolumna cellulosilytica</name>
    <dbReference type="NCBI Taxonomy" id="433286"/>
    <lineage>
        <taxon>Bacteria</taxon>
        <taxon>Bacillati</taxon>
        <taxon>Bacillota</taxon>
        <taxon>Clostridia</taxon>
        <taxon>Lachnospirales</taxon>
        <taxon>Lachnospiraceae</taxon>
        <taxon>Anaerocolumna</taxon>
    </lineage>
</organism>
<dbReference type="InterPro" id="IPR038729">
    <property type="entry name" value="Rad50/SbcC_AAA"/>
</dbReference>
<dbReference type="PANTHER" id="PTHR32114">
    <property type="entry name" value="ABC TRANSPORTER ABCH.3"/>
    <property type="match status" value="1"/>
</dbReference>
<dbReference type="RefSeq" id="WP_184091175.1">
    <property type="nucleotide sequence ID" value="NZ_AP023367.1"/>
</dbReference>
<gene>
    <name evidence="5" type="primary">sbcC</name>
    <name evidence="5" type="ORF">acsn021_18410</name>
</gene>
<dbReference type="Proteomes" id="UP000515561">
    <property type="component" value="Chromosome"/>
</dbReference>
<evidence type="ECO:0000256" key="1">
    <source>
        <dbReference type="ARBA" id="ARBA00006930"/>
    </source>
</evidence>
<name>A0A6S6R475_9FIRM</name>
<dbReference type="InterPro" id="IPR025662">
    <property type="entry name" value="Sigma_54_int_dom_ATP-bd_1"/>
</dbReference>
<keyword evidence="6" id="KW-1185">Reference proteome</keyword>
<dbReference type="PANTHER" id="PTHR32114:SF2">
    <property type="entry name" value="ABC TRANSPORTER ABCH.3"/>
    <property type="match status" value="1"/>
</dbReference>
<evidence type="ECO:0000313" key="5">
    <source>
        <dbReference type="EMBL" id="BCJ94272.1"/>
    </source>
</evidence>
<dbReference type="EMBL" id="AP023367">
    <property type="protein sequence ID" value="BCJ94272.1"/>
    <property type="molecule type" value="Genomic_DNA"/>
</dbReference>
<dbReference type="Pfam" id="PF13558">
    <property type="entry name" value="SbcC_Walker_B"/>
    <property type="match status" value="1"/>
</dbReference>
<feature type="domain" description="Rad50/SbcC-type AAA" evidence="4">
    <location>
        <begin position="6"/>
        <end position="269"/>
    </location>
</feature>
<comment type="subunit">
    <text evidence="2">Heterodimer of SbcC and SbcD.</text>
</comment>
<sequence length="1046" mass="119857">MRPIYLIMNAFGPYGSKIEVNFEVLKGQGLFLITGDTGAGKTTIFDAIAFALFGEASGSIRGADTFRSDFAEGTSKTFVEYTFEQKGKRYVINRNPRYIRPKKNGEGNTTENAEAVLTLPNGEVITGYKEVSNQVVDLLGITSKQFKQIAMIAQGEFLQLLLADSKERGEVFRRVFNTELYQNVQRTLKNKELEAKKSCENSERSILQYISGIHCPPGDVGDELKEKIATATIHSALDILDELQKLILEDAKEEKSLKSRLEELNLRIEEQVNLILRGKSINKIFSDLTTVNQKLEELLKDSKSMEFKETQVKAAETARHQVMFLEENAKKEKESENKIRLAIEQRKEEVERLTEEYKKVSAEYKKQLDKEPEREQLLHVINRLQSQLPQYRMVSEQKQNISKLSEEIKLLTEKFSNLQKQKEEHEKRKKVLKEELEGLKDTEVLLIAKQQERDNLEYREQGLKQVYAREKESVRLKEHSMEMVNRYKELETEYTGLSADYLHKETAFFREQAGIIAKNLTEGEACPVCGSTIHPHKAVLSHDAPSETLLISSKKEVEKKRSMLHKAGEEIAVNQKEQDKNEEVLREKWAEYLPNQVFVNEHTKRVNSIIEAFTSCKKCKEETEAACQELSQKKERKTACLELLEASERALQDASTLEAVVEKKRTHLVTELAAMEGAYENTKKDLEYTEEEARQKLNTWDKELACLKNALKDMEDTYHKLGQELKTKEALLENQNTEKDELVKRKEEALKLYQEKRIACGFLTEEDYQNAKIPEDEIKSLKESIDRYQDVLRTVRQESQRLTKETAGLNLQDIAKLEEKKVELEDEKKKINGAIEVVTTRLGMNVSVAEHLKKAVNAVETLQKEYLLLSRLSKTANGELAGKQKIAFEQYVQTFYFKQILSEANKRLKIMTNNRFELFCREEGMDLRSQSGLEIDVLDHYTGKQRPVKSLSGGEAFKASLSMALGLSDVIQRYAGGVEMNTLFIDEGFGALDSESLEQAIQTLQSLADKNRLVGIISHVTELKERIDRQIKIEKNSMGSIIQMQV</sequence>
<evidence type="ECO:0000313" key="6">
    <source>
        <dbReference type="Proteomes" id="UP000515561"/>
    </source>
</evidence>
<protein>
    <recommendedName>
        <fullName evidence="3">Nuclease SbcCD subunit C</fullName>
    </recommendedName>
</protein>
<dbReference type="GO" id="GO:0016887">
    <property type="term" value="F:ATP hydrolysis activity"/>
    <property type="evidence" value="ECO:0007669"/>
    <property type="project" value="InterPro"/>
</dbReference>
<evidence type="ECO:0000256" key="3">
    <source>
        <dbReference type="ARBA" id="ARBA00013368"/>
    </source>
</evidence>
<comment type="similarity">
    <text evidence="1">Belongs to the SMC family. SbcC subfamily.</text>
</comment>
<dbReference type="KEGG" id="acel:acsn021_18410"/>
<reference evidence="5 6" key="1">
    <citation type="journal article" date="2016" name="Int. J. Syst. Evol. Microbiol.">
        <title>Descriptions of Anaerotaenia torta gen. nov., sp. nov. and Anaerocolumna cellulosilytica gen. nov., sp. nov. isolated from a methanogenic reactor of cattle waste.</title>
        <authorList>
            <person name="Uek A."/>
            <person name="Ohtaki Y."/>
            <person name="Kaku N."/>
            <person name="Ueki K."/>
        </authorList>
    </citation>
    <scope>NUCLEOTIDE SEQUENCE [LARGE SCALE GENOMIC DNA]</scope>
    <source>
        <strain evidence="5 6">SN021</strain>
    </source>
</reference>
<dbReference type="AlphaFoldDB" id="A0A6S6R475"/>
<proteinExistence type="inferred from homology"/>
<accession>A0A6S6R475</accession>
<dbReference type="Gene3D" id="3.40.50.300">
    <property type="entry name" value="P-loop containing nucleotide triphosphate hydrolases"/>
    <property type="match status" value="2"/>
</dbReference>
<dbReference type="GO" id="GO:0006302">
    <property type="term" value="P:double-strand break repair"/>
    <property type="evidence" value="ECO:0007669"/>
    <property type="project" value="InterPro"/>
</dbReference>
<dbReference type="PROSITE" id="PS00675">
    <property type="entry name" value="SIGMA54_INTERACT_1"/>
    <property type="match status" value="1"/>
</dbReference>
<dbReference type="SUPFAM" id="SSF52540">
    <property type="entry name" value="P-loop containing nucleoside triphosphate hydrolases"/>
    <property type="match status" value="1"/>
</dbReference>
<dbReference type="Pfam" id="PF13476">
    <property type="entry name" value="AAA_23"/>
    <property type="match status" value="1"/>
</dbReference>
<dbReference type="InterPro" id="IPR027417">
    <property type="entry name" value="P-loop_NTPase"/>
</dbReference>